<feature type="non-terminal residue" evidence="1">
    <location>
        <position position="1"/>
    </location>
</feature>
<proteinExistence type="predicted"/>
<feature type="non-terminal residue" evidence="1">
    <location>
        <position position="68"/>
    </location>
</feature>
<comment type="caution">
    <text evidence="1">The sequence shown here is derived from an EMBL/GenBank/DDBJ whole genome shotgun (WGS) entry which is preliminary data.</text>
</comment>
<reference evidence="1" key="1">
    <citation type="submission" date="2021-09" db="EMBL/GenBank/DDBJ databases">
        <title>The genome of Mauremys mutica provides insights into the evolution of semi-aquatic lifestyle.</title>
        <authorList>
            <person name="Gong S."/>
            <person name="Gao Y."/>
        </authorList>
    </citation>
    <scope>NUCLEOTIDE SEQUENCE</scope>
    <source>
        <strain evidence="1">MM-2020</strain>
        <tissue evidence="1">Muscle</tissue>
    </source>
</reference>
<accession>A0A9D4AYJ3</accession>
<protein>
    <submittedName>
        <fullName evidence="1">Uncharacterized protein</fullName>
    </submittedName>
</protein>
<dbReference type="AlphaFoldDB" id="A0A9D4AYJ3"/>
<dbReference type="EMBL" id="JAHDVG010000482">
    <property type="protein sequence ID" value="KAH1173475.1"/>
    <property type="molecule type" value="Genomic_DNA"/>
</dbReference>
<gene>
    <name evidence="1" type="ORF">KIL84_017314</name>
</gene>
<name>A0A9D4AYJ3_9SAUR</name>
<evidence type="ECO:0000313" key="1">
    <source>
        <dbReference type="EMBL" id="KAH1173475.1"/>
    </source>
</evidence>
<dbReference type="Proteomes" id="UP000827986">
    <property type="component" value="Unassembled WGS sequence"/>
</dbReference>
<keyword evidence="2" id="KW-1185">Reference proteome</keyword>
<evidence type="ECO:0000313" key="2">
    <source>
        <dbReference type="Proteomes" id="UP000827986"/>
    </source>
</evidence>
<organism evidence="1 2">
    <name type="scientific">Mauremys mutica</name>
    <name type="common">yellowpond turtle</name>
    <dbReference type="NCBI Taxonomy" id="74926"/>
    <lineage>
        <taxon>Eukaryota</taxon>
        <taxon>Metazoa</taxon>
        <taxon>Chordata</taxon>
        <taxon>Craniata</taxon>
        <taxon>Vertebrata</taxon>
        <taxon>Euteleostomi</taxon>
        <taxon>Archelosauria</taxon>
        <taxon>Testudinata</taxon>
        <taxon>Testudines</taxon>
        <taxon>Cryptodira</taxon>
        <taxon>Durocryptodira</taxon>
        <taxon>Testudinoidea</taxon>
        <taxon>Geoemydidae</taxon>
        <taxon>Geoemydinae</taxon>
        <taxon>Mauremys</taxon>
    </lineage>
</organism>
<sequence>LCTLKLKLKNLPGRKGGQIGGGGGERKEVGGENHYIPKMQGKWKNRRKNILNQCKLRESQCTLCGEPE</sequence>